<comment type="similarity">
    <text evidence="4 13">Belongs to the cytochrome P450 family.</text>
</comment>
<dbReference type="Pfam" id="PF00067">
    <property type="entry name" value="p450"/>
    <property type="match status" value="1"/>
</dbReference>
<proteinExistence type="inferred from homology"/>
<dbReference type="InterPro" id="IPR002401">
    <property type="entry name" value="Cyt_P450_E_grp-I"/>
</dbReference>
<evidence type="ECO:0000256" key="5">
    <source>
        <dbReference type="ARBA" id="ARBA00022617"/>
    </source>
</evidence>
<dbReference type="PANTHER" id="PTHR24292:SF54">
    <property type="entry name" value="CYP9F3-RELATED"/>
    <property type="match status" value="1"/>
</dbReference>
<dbReference type="PROSITE" id="PS00086">
    <property type="entry name" value="CYTOCHROME_P450"/>
    <property type="match status" value="1"/>
</dbReference>
<evidence type="ECO:0000256" key="8">
    <source>
        <dbReference type="ARBA" id="ARBA00022848"/>
    </source>
</evidence>
<dbReference type="PANTHER" id="PTHR24292">
    <property type="entry name" value="CYTOCHROME P450"/>
    <property type="match status" value="1"/>
</dbReference>
<accession>A0ABM1M4E1</accession>
<dbReference type="Proteomes" id="UP000695000">
    <property type="component" value="Unplaced"/>
</dbReference>
<dbReference type="PRINTS" id="PR00463">
    <property type="entry name" value="EP450I"/>
</dbReference>
<dbReference type="RefSeq" id="XP_017769441.1">
    <property type="nucleotide sequence ID" value="XM_017913952.1"/>
</dbReference>
<keyword evidence="12" id="KW-0472">Membrane</keyword>
<dbReference type="InterPro" id="IPR050476">
    <property type="entry name" value="Insect_CytP450_Detox"/>
</dbReference>
<evidence type="ECO:0000313" key="14">
    <source>
        <dbReference type="Proteomes" id="UP000695000"/>
    </source>
</evidence>
<comment type="cofactor">
    <cofactor evidence="1">
        <name>heme</name>
        <dbReference type="ChEBI" id="CHEBI:30413"/>
    </cofactor>
</comment>
<dbReference type="InterPro" id="IPR017972">
    <property type="entry name" value="Cyt_P450_CS"/>
</dbReference>
<name>A0ABM1M4E1_NICVS</name>
<evidence type="ECO:0000256" key="7">
    <source>
        <dbReference type="ARBA" id="ARBA00022824"/>
    </source>
</evidence>
<protein>
    <submittedName>
        <fullName evidence="15">Cytochrome P450 9e2-like</fullName>
    </submittedName>
</protein>
<dbReference type="Gene3D" id="1.10.630.10">
    <property type="entry name" value="Cytochrome P450"/>
    <property type="match status" value="1"/>
</dbReference>
<keyword evidence="7" id="KW-0256">Endoplasmic reticulum</keyword>
<keyword evidence="11 13" id="KW-0503">Monooxygenase</keyword>
<evidence type="ECO:0000256" key="1">
    <source>
        <dbReference type="ARBA" id="ARBA00001971"/>
    </source>
</evidence>
<evidence type="ECO:0000256" key="11">
    <source>
        <dbReference type="ARBA" id="ARBA00023033"/>
    </source>
</evidence>
<evidence type="ECO:0000256" key="13">
    <source>
        <dbReference type="RuleBase" id="RU000461"/>
    </source>
</evidence>
<dbReference type="InterPro" id="IPR001128">
    <property type="entry name" value="Cyt_P450"/>
</dbReference>
<dbReference type="GeneID" id="108557446"/>
<keyword evidence="10 13" id="KW-0408">Iron</keyword>
<dbReference type="InterPro" id="IPR036396">
    <property type="entry name" value="Cyt_P450_sf"/>
</dbReference>
<evidence type="ECO:0000256" key="3">
    <source>
        <dbReference type="ARBA" id="ARBA00004406"/>
    </source>
</evidence>
<evidence type="ECO:0000256" key="10">
    <source>
        <dbReference type="ARBA" id="ARBA00023004"/>
    </source>
</evidence>
<organism evidence="14 15">
    <name type="scientific">Nicrophorus vespilloides</name>
    <name type="common">Boreal carrion beetle</name>
    <dbReference type="NCBI Taxonomy" id="110193"/>
    <lineage>
        <taxon>Eukaryota</taxon>
        <taxon>Metazoa</taxon>
        <taxon>Ecdysozoa</taxon>
        <taxon>Arthropoda</taxon>
        <taxon>Hexapoda</taxon>
        <taxon>Insecta</taxon>
        <taxon>Pterygota</taxon>
        <taxon>Neoptera</taxon>
        <taxon>Endopterygota</taxon>
        <taxon>Coleoptera</taxon>
        <taxon>Polyphaga</taxon>
        <taxon>Staphyliniformia</taxon>
        <taxon>Silphidae</taxon>
        <taxon>Nicrophorinae</taxon>
        <taxon>Nicrophorus</taxon>
    </lineage>
</organism>
<dbReference type="PRINTS" id="PR00385">
    <property type="entry name" value="P450"/>
</dbReference>
<comment type="subcellular location">
    <subcellularLocation>
        <location evidence="3">Endoplasmic reticulum membrane</location>
        <topology evidence="3">Peripheral membrane protein</topology>
    </subcellularLocation>
    <subcellularLocation>
        <location evidence="2">Microsome membrane</location>
        <topology evidence="2">Peripheral membrane protein</topology>
    </subcellularLocation>
</comment>
<keyword evidence="8" id="KW-0492">Microsome</keyword>
<evidence type="ECO:0000256" key="2">
    <source>
        <dbReference type="ARBA" id="ARBA00004174"/>
    </source>
</evidence>
<dbReference type="SUPFAM" id="SSF48264">
    <property type="entry name" value="Cytochrome P450"/>
    <property type="match status" value="1"/>
</dbReference>
<gene>
    <name evidence="15" type="primary">LOC108557446</name>
</gene>
<keyword evidence="9 13" id="KW-0560">Oxidoreductase</keyword>
<evidence type="ECO:0000256" key="4">
    <source>
        <dbReference type="ARBA" id="ARBA00010617"/>
    </source>
</evidence>
<reference evidence="15" key="1">
    <citation type="submission" date="2025-08" db="UniProtKB">
        <authorList>
            <consortium name="RefSeq"/>
        </authorList>
    </citation>
    <scope>IDENTIFICATION</scope>
    <source>
        <tissue evidence="15">Whole Larva</tissue>
    </source>
</reference>
<sequence length="457" mass="52815">MLNRRIYNLTKPILLVNDIDLIKLLTIKDFEYFTDHMAYARADVDSLWSKNIFAMRGESWRDMRATLSPAFTGSKMRFMFNLINDCAEKFAEYYLKQDNDIISLEMKDAYSRTTNDIIASCAFGIQCDSLNDRENEFYVKSRKAFDFSGFRQFNYFLYNACPKLISILGLKVFTDEIGDFFRSVINETIDMREKKEIVRPDLINLLLEARSGKLQEENTAVKESFAETKEYSLNKKINKIKITNEDITAQALIFFVGGFDTTSYLLCFLSYELAVNIDVQEKLRKEIQETLEECNGKLIYVALMKMKYLDMVISEVLRKWPAAAVIDRICIKDYTIKASKSDEKDYLVKKNDVIWFPTFGIHRDPDFYPNPGVFDPERFSAENRGNINASSYIPFGTGPRNCIGSRFAILINKAVIFQLLRSFSIIPIEKTVIPLKVSAKNMAITSENGFWLGLKRL</sequence>
<keyword evidence="5 13" id="KW-0349">Heme</keyword>
<evidence type="ECO:0000256" key="6">
    <source>
        <dbReference type="ARBA" id="ARBA00022723"/>
    </source>
</evidence>
<keyword evidence="14" id="KW-1185">Reference proteome</keyword>
<evidence type="ECO:0000256" key="12">
    <source>
        <dbReference type="ARBA" id="ARBA00023136"/>
    </source>
</evidence>
<dbReference type="CDD" id="cd11056">
    <property type="entry name" value="CYP6-like"/>
    <property type="match status" value="1"/>
</dbReference>
<evidence type="ECO:0000313" key="15">
    <source>
        <dbReference type="RefSeq" id="XP_017769441.1"/>
    </source>
</evidence>
<keyword evidence="6 13" id="KW-0479">Metal-binding</keyword>
<evidence type="ECO:0000256" key="9">
    <source>
        <dbReference type="ARBA" id="ARBA00023002"/>
    </source>
</evidence>